<protein>
    <submittedName>
        <fullName evidence="1">EcsC family protein</fullName>
    </submittedName>
</protein>
<keyword evidence="2" id="KW-1185">Reference proteome</keyword>
<organism evidence="1 2">
    <name type="scientific">Myxacorys almedinensis A</name>
    <dbReference type="NCBI Taxonomy" id="2690445"/>
    <lineage>
        <taxon>Bacteria</taxon>
        <taxon>Bacillati</taxon>
        <taxon>Cyanobacteriota</taxon>
        <taxon>Cyanophyceae</taxon>
        <taxon>Leptolyngbyales</taxon>
        <taxon>Leptolyngbyaceae</taxon>
        <taxon>Myxacorys</taxon>
        <taxon>Myxacorys almedinensis</taxon>
    </lineage>
</organism>
<comment type="caution">
    <text evidence="1">The sequence shown here is derived from an EMBL/GenBank/DDBJ whole genome shotgun (WGS) entry which is preliminary data.</text>
</comment>
<evidence type="ECO:0000313" key="1">
    <source>
        <dbReference type="EMBL" id="NDJ19152.1"/>
    </source>
</evidence>
<proteinExistence type="predicted"/>
<dbReference type="RefSeq" id="WP_162424678.1">
    <property type="nucleotide sequence ID" value="NZ_WVIE01000025.1"/>
</dbReference>
<gene>
    <name evidence="1" type="ORF">GS601_17970</name>
</gene>
<accession>A0A8J7Z2G4</accession>
<evidence type="ECO:0000313" key="2">
    <source>
        <dbReference type="Proteomes" id="UP000646053"/>
    </source>
</evidence>
<sequence>MSIAAPTLAEKTVEFFDWILGSDANAIAAYVENLRSQHPHLDRQAIARKIVDEQAFNNGWVGAATGLVGLSALALTLPLDVIRTWKIQDFTIKAIAYAYGHTPYTTDLKTAVFLLMSNGSFDELKEFAINETANVMKHSAFNAVDLVKTSSIRVATKEAPKYLAEALCRVSGRKLTEKLLQRSTAIAVPIIGATLSGGVDWLTTQAVGNLAIEFFENSGLEFVNSLGLPPS</sequence>
<dbReference type="EMBL" id="WVIE01000025">
    <property type="protein sequence ID" value="NDJ19152.1"/>
    <property type="molecule type" value="Genomic_DNA"/>
</dbReference>
<name>A0A8J7Z2G4_9CYAN</name>
<dbReference type="AlphaFoldDB" id="A0A8J7Z2G4"/>
<reference evidence="1" key="1">
    <citation type="submission" date="2019-12" db="EMBL/GenBank/DDBJ databases">
        <title>High-Quality draft genome sequences of three cyanobacteria isolated from the limestone walls of the Old Cathedral of Coimbra.</title>
        <authorList>
            <person name="Tiago I."/>
            <person name="Soares F."/>
            <person name="Portugal A."/>
        </authorList>
    </citation>
    <scope>NUCLEOTIDE SEQUENCE</scope>
    <source>
        <strain evidence="1">A</strain>
    </source>
</reference>
<dbReference type="Proteomes" id="UP000646053">
    <property type="component" value="Unassembled WGS sequence"/>
</dbReference>